<feature type="compositionally biased region" description="Basic and acidic residues" evidence="2">
    <location>
        <begin position="116"/>
        <end position="128"/>
    </location>
</feature>
<comment type="caution">
    <text evidence="3">The sequence shown here is derived from an EMBL/GenBank/DDBJ whole genome shotgun (WGS) entry which is preliminary data.</text>
</comment>
<protein>
    <recommendedName>
        <fullName evidence="5">MORN repeat protein</fullName>
    </recommendedName>
</protein>
<dbReference type="InterPro" id="IPR003409">
    <property type="entry name" value="MORN"/>
</dbReference>
<name>A0A1Y3DLI0_PLAKN</name>
<dbReference type="PANTHER" id="PTHR43215:SF14">
    <property type="entry name" value="RADIAL SPOKE HEAD 1 HOMOLOG"/>
    <property type="match status" value="1"/>
</dbReference>
<evidence type="ECO:0000256" key="2">
    <source>
        <dbReference type="SAM" id="MobiDB-lite"/>
    </source>
</evidence>
<dbReference type="Gene3D" id="2.20.110.10">
    <property type="entry name" value="Histone H3 K4-specific methyltransferase SET7/9 N-terminal domain"/>
    <property type="match status" value="1"/>
</dbReference>
<dbReference type="PANTHER" id="PTHR43215">
    <property type="entry name" value="RADIAL SPOKE HEAD 1 HOMOLOG"/>
    <property type="match status" value="1"/>
</dbReference>
<evidence type="ECO:0008006" key="5">
    <source>
        <dbReference type="Google" id="ProtNLM"/>
    </source>
</evidence>
<dbReference type="eggNOG" id="KOG0231">
    <property type="taxonomic scope" value="Eukaryota"/>
</dbReference>
<gene>
    <name evidence="3" type="ORF">PKNOH_S100038200</name>
</gene>
<dbReference type="AlphaFoldDB" id="A0A1Y3DLI0"/>
<proteinExistence type="predicted"/>
<evidence type="ECO:0000313" key="3">
    <source>
        <dbReference type="EMBL" id="OTN65743.1"/>
    </source>
</evidence>
<reference evidence="3 4" key="1">
    <citation type="submission" date="2017-05" db="EMBL/GenBank/DDBJ databases">
        <title>PacBio assembly of a Plasmodium knowlesi genome sequence with Hi-C correction and manual annotation of the SICAvar gene family.</title>
        <authorList>
            <person name="Lapp S.A."/>
            <person name="Geraldo J.A."/>
            <person name="Chien J.-T."/>
            <person name="Ay F."/>
            <person name="Pakala S.B."/>
            <person name="Batugedara G."/>
            <person name="Humphrey J.C."/>
            <person name="Debarry J.D."/>
            <person name="Le Roch K.G."/>
            <person name="Galinski M.R."/>
            <person name="Kissinger J.C."/>
        </authorList>
    </citation>
    <scope>NUCLEOTIDE SEQUENCE [LARGE SCALE GENOMIC DNA]</scope>
    <source>
        <strain evidence="4">Malayan Strain Pk1 (A+)</strain>
    </source>
</reference>
<keyword evidence="1" id="KW-0677">Repeat</keyword>
<dbReference type="SUPFAM" id="SSF82185">
    <property type="entry name" value="Histone H3 K4-specific methyltransferase SET7/9 N-terminal domain"/>
    <property type="match status" value="2"/>
</dbReference>
<dbReference type="OrthoDB" id="387430at2759"/>
<evidence type="ECO:0000256" key="1">
    <source>
        <dbReference type="ARBA" id="ARBA00022737"/>
    </source>
</evidence>
<feature type="compositionally biased region" description="Basic and acidic residues" evidence="2">
    <location>
        <begin position="140"/>
        <end position="151"/>
    </location>
</feature>
<feature type="compositionally biased region" description="Acidic residues" evidence="2">
    <location>
        <begin position="129"/>
        <end position="139"/>
    </location>
</feature>
<dbReference type="VEuPathDB" id="PlasmoDB:PKNOH_S100038200"/>
<dbReference type="EMBL" id="NETL01000024">
    <property type="protein sequence ID" value="OTN65743.1"/>
    <property type="molecule type" value="Genomic_DNA"/>
</dbReference>
<feature type="region of interest" description="Disordered" evidence="2">
    <location>
        <begin position="90"/>
        <end position="232"/>
    </location>
</feature>
<feature type="compositionally biased region" description="Basic and acidic residues" evidence="2">
    <location>
        <begin position="90"/>
        <end position="107"/>
    </location>
</feature>
<feature type="compositionally biased region" description="Acidic residues" evidence="2">
    <location>
        <begin position="168"/>
        <end position="205"/>
    </location>
</feature>
<dbReference type="VEuPathDB" id="PlasmoDB:PKNH_0810200"/>
<dbReference type="VEuPathDB" id="PlasmoDB:PKA1H_080015000"/>
<accession>A0A1Y3DLI0</accession>
<sequence>MGRIKDKEKTLKLVKDNGESSNTLGDYTGVGTVTFYLNKKLKIKEKYYGNIFHGKKHGYGEYKYQNGDFYQGLYEHGKKNGIGTYFYNMEDKQGKDKGRGARGAKDESSEEEEKSDDDKGKNENSDEERGIDEEGDEENKESGKDGDSEKDTSEEEGENDQSGSNQSGDDESGNEEGDEDEGDEDEGGEDEGGDEQSGDEQSDQNEQDKGKGANNDGYQNNKKGHKAADNEKDASKRLLNLMQKWNNTKMKKETIIPPKDKGSFYYGNYANGLKHNEGMMLYRNGDVYVGGWKFGKKSGWGRYTYKKCKSILEGHWEDGYLKHGKWILPNGMYFVGNFKNNKPSGDGVWAFADRTQLNVFYYEVKQKFKKIPKGEVEQGDPDSLLNYKPLYITSTR</sequence>
<evidence type="ECO:0000313" key="4">
    <source>
        <dbReference type="Proteomes" id="UP000195012"/>
    </source>
</evidence>
<dbReference type="SMART" id="SM00698">
    <property type="entry name" value="MORN"/>
    <property type="match status" value="5"/>
</dbReference>
<dbReference type="Pfam" id="PF02493">
    <property type="entry name" value="MORN"/>
    <property type="match status" value="5"/>
</dbReference>
<organism evidence="3 4">
    <name type="scientific">Plasmodium knowlesi</name>
    <dbReference type="NCBI Taxonomy" id="5850"/>
    <lineage>
        <taxon>Eukaryota</taxon>
        <taxon>Sar</taxon>
        <taxon>Alveolata</taxon>
        <taxon>Apicomplexa</taxon>
        <taxon>Aconoidasida</taxon>
        <taxon>Haemosporida</taxon>
        <taxon>Plasmodiidae</taxon>
        <taxon>Plasmodium</taxon>
        <taxon>Plasmodium (Plasmodium)</taxon>
    </lineage>
</organism>
<dbReference type="Proteomes" id="UP000195012">
    <property type="component" value="Unassembled WGS sequence"/>
</dbReference>